<organism evidence="2 3">
    <name type="scientific">Entamoeba invadens IP1</name>
    <dbReference type="NCBI Taxonomy" id="370355"/>
    <lineage>
        <taxon>Eukaryota</taxon>
        <taxon>Amoebozoa</taxon>
        <taxon>Evosea</taxon>
        <taxon>Archamoebae</taxon>
        <taxon>Mastigamoebida</taxon>
        <taxon>Entamoebidae</taxon>
        <taxon>Entamoeba</taxon>
    </lineage>
</organism>
<dbReference type="PROSITE" id="PS50053">
    <property type="entry name" value="UBIQUITIN_2"/>
    <property type="match status" value="1"/>
</dbReference>
<dbReference type="PANTHER" id="PTHR10621:SF0">
    <property type="entry name" value="UV EXCISION REPAIR PROTEIN RAD23"/>
    <property type="match status" value="1"/>
</dbReference>
<protein>
    <recommendedName>
        <fullName evidence="1">Ubiquitin-like domain-containing protein</fullName>
    </recommendedName>
</protein>
<dbReference type="SMART" id="SM00213">
    <property type="entry name" value="UBQ"/>
    <property type="match status" value="1"/>
</dbReference>
<dbReference type="GO" id="GO:0005829">
    <property type="term" value="C:cytosol"/>
    <property type="evidence" value="ECO:0007669"/>
    <property type="project" value="TreeGrafter"/>
</dbReference>
<dbReference type="PANTHER" id="PTHR10621">
    <property type="entry name" value="UV EXCISION REPAIR PROTEIN RAD23"/>
    <property type="match status" value="1"/>
</dbReference>
<dbReference type="GO" id="GO:0043161">
    <property type="term" value="P:proteasome-mediated ubiquitin-dependent protein catabolic process"/>
    <property type="evidence" value="ECO:0007669"/>
    <property type="project" value="TreeGrafter"/>
</dbReference>
<accession>L7FK43</accession>
<name>L7FK43_ENTIV</name>
<dbReference type="GO" id="GO:0005654">
    <property type="term" value="C:nucleoplasm"/>
    <property type="evidence" value="ECO:0007669"/>
    <property type="project" value="TreeGrafter"/>
</dbReference>
<feature type="domain" description="Ubiquitin-like" evidence="1">
    <location>
        <begin position="83"/>
        <end position="153"/>
    </location>
</feature>
<dbReference type="OrthoDB" id="32646at2759"/>
<dbReference type="RefSeq" id="XP_004185367.1">
    <property type="nucleotide sequence ID" value="XM_004185319.1"/>
</dbReference>
<dbReference type="KEGG" id="eiv:EIN_235380"/>
<dbReference type="InterPro" id="IPR000626">
    <property type="entry name" value="Ubiquitin-like_dom"/>
</dbReference>
<gene>
    <name evidence="2" type="ORF">EIN_235380</name>
</gene>
<evidence type="ECO:0000259" key="1">
    <source>
        <dbReference type="PROSITE" id="PS50053"/>
    </source>
</evidence>
<dbReference type="Pfam" id="PF00240">
    <property type="entry name" value="ubiquitin"/>
    <property type="match status" value="1"/>
</dbReference>
<evidence type="ECO:0000313" key="3">
    <source>
        <dbReference type="Proteomes" id="UP000014680"/>
    </source>
</evidence>
<dbReference type="AlphaFoldDB" id="L7FK43"/>
<dbReference type="CDD" id="cd17039">
    <property type="entry name" value="Ubl_ubiquitin_like"/>
    <property type="match status" value="1"/>
</dbReference>
<dbReference type="GO" id="GO:0031593">
    <property type="term" value="F:polyubiquitin modification-dependent protein binding"/>
    <property type="evidence" value="ECO:0007669"/>
    <property type="project" value="TreeGrafter"/>
</dbReference>
<dbReference type="EMBL" id="KB207020">
    <property type="protein sequence ID" value="ELP86021.1"/>
    <property type="molecule type" value="Genomic_DNA"/>
</dbReference>
<dbReference type="Gene3D" id="3.10.20.90">
    <property type="entry name" value="Phosphatidylinositol 3-kinase Catalytic Subunit, Chain A, domain 1"/>
    <property type="match status" value="1"/>
</dbReference>
<dbReference type="GO" id="GO:0043130">
    <property type="term" value="F:ubiquitin binding"/>
    <property type="evidence" value="ECO:0007669"/>
    <property type="project" value="TreeGrafter"/>
</dbReference>
<proteinExistence type="predicted"/>
<dbReference type="InterPro" id="IPR029071">
    <property type="entry name" value="Ubiquitin-like_domsf"/>
</dbReference>
<dbReference type="GeneID" id="14884983"/>
<dbReference type="VEuPathDB" id="AmoebaDB:EIN_235380"/>
<reference evidence="2 3" key="1">
    <citation type="submission" date="2012-10" db="EMBL/GenBank/DDBJ databases">
        <authorList>
            <person name="Zafar N."/>
            <person name="Inman J."/>
            <person name="Hall N."/>
            <person name="Lorenzi H."/>
            <person name="Caler E."/>
        </authorList>
    </citation>
    <scope>NUCLEOTIDE SEQUENCE [LARGE SCALE GENOMIC DNA]</scope>
    <source>
        <strain evidence="2 3">IP1</strain>
    </source>
</reference>
<sequence length="160" mass="18969">MSHLDGFYIMIVCKYLNTFSDLVNIEMVCTKYQNTIAKFHFNPIPLVENTLKYFTHLETFHLYSKDDYTFPNLSFYARINHFFTFNVVTLTGRYYNITLNKNATVLDVKTEIEILDGQPSLSQTMFFKGKYIQNEQKLYEIGIFDGCKIYLVLLLKKFER</sequence>
<keyword evidence="3" id="KW-1185">Reference proteome</keyword>
<dbReference type="Proteomes" id="UP000014680">
    <property type="component" value="Unassembled WGS sequence"/>
</dbReference>
<dbReference type="SUPFAM" id="SSF54236">
    <property type="entry name" value="Ubiquitin-like"/>
    <property type="match status" value="1"/>
</dbReference>
<dbReference type="GO" id="GO:0070628">
    <property type="term" value="F:proteasome binding"/>
    <property type="evidence" value="ECO:0007669"/>
    <property type="project" value="TreeGrafter"/>
</dbReference>
<evidence type="ECO:0000313" key="2">
    <source>
        <dbReference type="EMBL" id="ELP86021.1"/>
    </source>
</evidence>